<feature type="compositionally biased region" description="Polar residues" evidence="9">
    <location>
        <begin position="216"/>
        <end position="239"/>
    </location>
</feature>
<dbReference type="PANTHER" id="PTHR12924">
    <property type="entry name" value="TRANSLOCON-ASSOCIATED PROTEIN, ALPHA SUBUNIT"/>
    <property type="match status" value="1"/>
</dbReference>
<feature type="signal peptide" evidence="11">
    <location>
        <begin position="1"/>
        <end position="23"/>
    </location>
</feature>
<dbReference type="EMBL" id="MCBS01017514">
    <property type="protein sequence ID" value="RKF82085.1"/>
    <property type="molecule type" value="Genomic_DNA"/>
</dbReference>
<feature type="chain" id="PRO_5019085888" evidence="11">
    <location>
        <begin position="24"/>
        <end position="272"/>
    </location>
</feature>
<dbReference type="PANTHER" id="PTHR12924:SF0">
    <property type="entry name" value="TRANSLOCON-ASSOCIATED PROTEIN SUBUNIT ALPHA"/>
    <property type="match status" value="1"/>
</dbReference>
<protein>
    <submittedName>
        <fullName evidence="12">Increased recombination centers protein 22-2</fullName>
    </submittedName>
</protein>
<dbReference type="Proteomes" id="UP000285326">
    <property type="component" value="Unassembled WGS sequence"/>
</dbReference>
<accession>A0A420J5N0</accession>
<reference evidence="12 13" key="1">
    <citation type="journal article" date="2018" name="BMC Genomics">
        <title>Comparative genome analyses reveal sequence features reflecting distinct modes of host-adaptation between dicot and monocot powdery mildew.</title>
        <authorList>
            <person name="Wu Y."/>
            <person name="Ma X."/>
            <person name="Pan Z."/>
            <person name="Kale S.D."/>
            <person name="Song Y."/>
            <person name="King H."/>
            <person name="Zhang Q."/>
            <person name="Presley C."/>
            <person name="Deng X."/>
            <person name="Wei C.I."/>
            <person name="Xiao S."/>
        </authorList>
    </citation>
    <scope>NUCLEOTIDE SEQUENCE [LARGE SCALE GENOMIC DNA]</scope>
    <source>
        <strain evidence="12">UMSG1</strain>
    </source>
</reference>
<evidence type="ECO:0000313" key="13">
    <source>
        <dbReference type="Proteomes" id="UP000285326"/>
    </source>
</evidence>
<evidence type="ECO:0000256" key="3">
    <source>
        <dbReference type="ARBA" id="ARBA00022729"/>
    </source>
</evidence>
<gene>
    <name evidence="12" type="ORF">GcM1_175022</name>
</gene>
<dbReference type="Pfam" id="PF03896">
    <property type="entry name" value="TRAP_alpha"/>
    <property type="match status" value="1"/>
</dbReference>
<evidence type="ECO:0000256" key="7">
    <source>
        <dbReference type="ARBA" id="ARBA00037565"/>
    </source>
</evidence>
<comment type="function">
    <text evidence="7">Is probably involved in a pathway contributing to genomic integrity.</text>
</comment>
<evidence type="ECO:0000256" key="4">
    <source>
        <dbReference type="ARBA" id="ARBA00022824"/>
    </source>
</evidence>
<evidence type="ECO:0000256" key="6">
    <source>
        <dbReference type="ARBA" id="ARBA00023136"/>
    </source>
</evidence>
<proteinExistence type="inferred from homology"/>
<evidence type="ECO:0000256" key="5">
    <source>
        <dbReference type="ARBA" id="ARBA00022989"/>
    </source>
</evidence>
<evidence type="ECO:0000256" key="10">
    <source>
        <dbReference type="SAM" id="Phobius"/>
    </source>
</evidence>
<keyword evidence="4" id="KW-0256">Endoplasmic reticulum</keyword>
<comment type="caution">
    <text evidence="12">The sequence shown here is derived from an EMBL/GenBank/DDBJ whole genome shotgun (WGS) entry which is preliminary data.</text>
</comment>
<evidence type="ECO:0000313" key="12">
    <source>
        <dbReference type="EMBL" id="RKF82085.1"/>
    </source>
</evidence>
<organism evidence="12 13">
    <name type="scientific">Golovinomyces cichoracearum</name>
    <dbReference type="NCBI Taxonomy" id="62708"/>
    <lineage>
        <taxon>Eukaryota</taxon>
        <taxon>Fungi</taxon>
        <taxon>Dikarya</taxon>
        <taxon>Ascomycota</taxon>
        <taxon>Pezizomycotina</taxon>
        <taxon>Leotiomycetes</taxon>
        <taxon>Erysiphales</taxon>
        <taxon>Erysiphaceae</taxon>
        <taxon>Golovinomyces</taxon>
    </lineage>
</organism>
<dbReference type="AlphaFoldDB" id="A0A420J5N0"/>
<evidence type="ECO:0000256" key="8">
    <source>
        <dbReference type="ARBA" id="ARBA00038311"/>
    </source>
</evidence>
<name>A0A420J5N0_9PEZI</name>
<feature type="region of interest" description="Disordered" evidence="9">
    <location>
        <begin position="207"/>
        <end position="272"/>
    </location>
</feature>
<keyword evidence="2 10" id="KW-0812">Transmembrane</keyword>
<dbReference type="InterPro" id="IPR005595">
    <property type="entry name" value="TRAP_alpha"/>
</dbReference>
<evidence type="ECO:0000256" key="9">
    <source>
        <dbReference type="SAM" id="MobiDB-lite"/>
    </source>
</evidence>
<evidence type="ECO:0000256" key="11">
    <source>
        <dbReference type="SAM" id="SignalP"/>
    </source>
</evidence>
<sequence>MMSYSKVLAFILVALIAASLKNAIEMVQERLDTSMPNLAVSISASFPSSSDDLGVRILNGHKTSAILEFINSEAEPILVSSVKGALFGLQAPQADAKPSASLIHNLTYASYNIEIQAGEKRAIPFTFTTNFQPQDFRLNIAANISHLESTHQVQAFDEIVKVLDSATSIFDPQILFLYILLAASAGTFVFWAYKSWIQPLLPQTKRGTKSGEQIKRSNNFTETPGSSENQARAVSSATGQKLYDESWIPEHHIKKTTAKRSKGGSTKKSAEN</sequence>
<evidence type="ECO:0000256" key="1">
    <source>
        <dbReference type="ARBA" id="ARBA00004115"/>
    </source>
</evidence>
<keyword evidence="3 11" id="KW-0732">Signal</keyword>
<evidence type="ECO:0000256" key="2">
    <source>
        <dbReference type="ARBA" id="ARBA00022692"/>
    </source>
</evidence>
<feature type="compositionally biased region" description="Polar residues" evidence="9">
    <location>
        <begin position="263"/>
        <end position="272"/>
    </location>
</feature>
<keyword evidence="6 10" id="KW-0472">Membrane</keyword>
<feature type="transmembrane region" description="Helical" evidence="10">
    <location>
        <begin position="175"/>
        <end position="193"/>
    </location>
</feature>
<comment type="similarity">
    <text evidence="8">Belongs to the IRC22 family.</text>
</comment>
<keyword evidence="5 10" id="KW-1133">Transmembrane helix</keyword>
<comment type="subcellular location">
    <subcellularLocation>
        <location evidence="1">Endoplasmic reticulum membrane</location>
        <topology evidence="1">Single-pass type I membrane protein</topology>
    </subcellularLocation>
</comment>
<feature type="compositionally biased region" description="Basic and acidic residues" evidence="9">
    <location>
        <begin position="242"/>
        <end position="251"/>
    </location>
</feature>
<feature type="compositionally biased region" description="Basic residues" evidence="9">
    <location>
        <begin position="252"/>
        <end position="262"/>
    </location>
</feature>
<dbReference type="GO" id="GO:0005789">
    <property type="term" value="C:endoplasmic reticulum membrane"/>
    <property type="evidence" value="ECO:0007669"/>
    <property type="project" value="UniProtKB-SubCell"/>
</dbReference>